<evidence type="ECO:0000313" key="3">
    <source>
        <dbReference type="Proteomes" id="UP000295515"/>
    </source>
</evidence>
<dbReference type="Proteomes" id="UP000295515">
    <property type="component" value="Unassembled WGS sequence"/>
</dbReference>
<keyword evidence="3" id="KW-1185">Reference proteome</keyword>
<dbReference type="EMBL" id="SMCQ01000028">
    <property type="protein sequence ID" value="TCV91987.1"/>
    <property type="molecule type" value="Genomic_DNA"/>
</dbReference>
<feature type="transmembrane region" description="Helical" evidence="1">
    <location>
        <begin position="98"/>
        <end position="118"/>
    </location>
</feature>
<feature type="transmembrane region" description="Helical" evidence="1">
    <location>
        <begin position="67"/>
        <end position="92"/>
    </location>
</feature>
<dbReference type="Pfam" id="PF20122">
    <property type="entry name" value="DUF6512"/>
    <property type="match status" value="1"/>
</dbReference>
<dbReference type="AlphaFoldDB" id="A0A4R3YI08"/>
<feature type="transmembrane region" description="Helical" evidence="1">
    <location>
        <begin position="44"/>
        <end position="60"/>
    </location>
</feature>
<organism evidence="2 3">
    <name type="scientific">Longibaculum muris</name>
    <dbReference type="NCBI Taxonomy" id="1796628"/>
    <lineage>
        <taxon>Bacteria</taxon>
        <taxon>Bacillati</taxon>
        <taxon>Bacillota</taxon>
        <taxon>Erysipelotrichia</taxon>
        <taxon>Erysipelotrichales</taxon>
        <taxon>Coprobacillaceae</taxon>
        <taxon>Longibaculum</taxon>
    </lineage>
</organism>
<accession>A0A4R3YI08</accession>
<comment type="caution">
    <text evidence="2">The sequence shown here is derived from an EMBL/GenBank/DDBJ whole genome shotgun (WGS) entry which is preliminary data.</text>
</comment>
<evidence type="ECO:0000313" key="2">
    <source>
        <dbReference type="EMBL" id="TCV91987.1"/>
    </source>
</evidence>
<name>A0A4R3YI08_9FIRM</name>
<dbReference type="RefSeq" id="WP_066446705.1">
    <property type="nucleotide sequence ID" value="NZ_CAUWFI010000003.1"/>
</dbReference>
<reference evidence="2 3" key="1">
    <citation type="submission" date="2019-03" db="EMBL/GenBank/DDBJ databases">
        <title>Genomic Encyclopedia of Type Strains, Phase IV (KMG-IV): sequencing the most valuable type-strain genomes for metagenomic binning, comparative biology and taxonomic classification.</title>
        <authorList>
            <person name="Goeker M."/>
        </authorList>
    </citation>
    <scope>NUCLEOTIDE SEQUENCE [LARGE SCALE GENOMIC DNA]</scope>
    <source>
        <strain evidence="2 3">DSM 29487</strain>
    </source>
</reference>
<feature type="transmembrane region" description="Helical" evidence="1">
    <location>
        <begin position="7"/>
        <end position="32"/>
    </location>
</feature>
<dbReference type="GeneID" id="98916561"/>
<proteinExistence type="predicted"/>
<keyword evidence="1" id="KW-1133">Transmembrane helix</keyword>
<feature type="transmembrane region" description="Helical" evidence="1">
    <location>
        <begin position="130"/>
        <end position="148"/>
    </location>
</feature>
<protein>
    <submittedName>
        <fullName evidence="2">Uncharacterized protein</fullName>
    </submittedName>
</protein>
<dbReference type="InterPro" id="IPR045407">
    <property type="entry name" value="DUF6512"/>
</dbReference>
<keyword evidence="1" id="KW-0812">Transmembrane</keyword>
<evidence type="ECO:0000256" key="1">
    <source>
        <dbReference type="SAM" id="Phobius"/>
    </source>
</evidence>
<keyword evidence="1" id="KW-0472">Membrane</keyword>
<gene>
    <name evidence="2" type="ORF">EDD60_12821</name>
</gene>
<sequence>MIYIITIIEFVLGALMHFAYNVFSNPIVAVIAPVNESIFEHLKLVLYPMLFVSLIVWYRYKNKDLSFLTAIPISIIVGILSVVLIYYFYYFGLGIESLFLDIFLLLLSIFIGNMSFYWVRVHHIQWSMKISFAIIIILIILFTFWTFFPPDLPLFIDYSM</sequence>